<dbReference type="PATRIC" id="fig|56110.3.peg.3129"/>
<dbReference type="eggNOG" id="COG3379">
    <property type="taxonomic scope" value="Bacteria"/>
</dbReference>
<evidence type="ECO:0000313" key="2">
    <source>
        <dbReference type="Proteomes" id="UP000010367"/>
    </source>
</evidence>
<dbReference type="SUPFAM" id="SSF53649">
    <property type="entry name" value="Alkaline phosphatase-like"/>
    <property type="match status" value="1"/>
</dbReference>
<sequence length="586" mass="65525">MPFQGIDKLRLNRAINAIAKCTVNLCRIYQGKLMRNPVIAIGLDAGDPNLLEKWMAQGHLKNLKSLRDRGAYGRLKTFDYYRAETPWTTFLTGASPEKTGYWAPVKLREGSYDVDAIEAYNFAEYQPFYALGDDYRAAIFDMPQAPLSDRVNGVQGLAWGAHSPQTPTHSKPEAFLSDIIAKHGEHPALHKDFASILDIPALQELQKKLETGIERRGQICKDLLQQDNWDFFLTIFGETHSAGHYFWHLSQPDHPLYPLVGNRYPGDPLLEIFEAIDTAIGEILTAAPDNANVVVFAAHGMDFNNMDLPSMVFLPEFLYRWNFPGKVGLAEGKMGQTPGGPLVGERAKRGFMGTLWSLKGDRNPLRGFLRRTLPTKIFSRIEPLFGSEPEPDLISPFEMQKKGDRLFFQTPCWYQPAWPRMKAFALPSFSEGYIRINLKGREPNGIVDPSEYDAVCQEITEKLYQLKDSRTGETMVQKVVRTRQTATDSDPKLPDADLVIIWQDKCASDTVESPEIGRIGPIPFNRTGSHRSDGFLALAGPDIQPGSTLPFGHSLDLAPTLLALLEAPIPTDCEGKPLINQPAVVR</sequence>
<proteinExistence type="predicted"/>
<dbReference type="InParanoid" id="K9TIK5"/>
<dbReference type="STRING" id="56110.Oscil6304_2616"/>
<accession>K9TIK5</accession>
<dbReference type="EMBL" id="CP003607">
    <property type="protein sequence ID" value="AFY82233.1"/>
    <property type="molecule type" value="Genomic_DNA"/>
</dbReference>
<protein>
    <recommendedName>
        <fullName evidence="3">Nucleotide pyrophosphatase</fullName>
    </recommendedName>
</protein>
<dbReference type="InterPro" id="IPR002591">
    <property type="entry name" value="Phosphodiest/P_Trfase"/>
</dbReference>
<dbReference type="Proteomes" id="UP000010367">
    <property type="component" value="Chromosome"/>
</dbReference>
<dbReference type="Gene3D" id="3.40.720.10">
    <property type="entry name" value="Alkaline Phosphatase, subunit A"/>
    <property type="match status" value="2"/>
</dbReference>
<evidence type="ECO:0000313" key="1">
    <source>
        <dbReference type="EMBL" id="AFY82233.1"/>
    </source>
</evidence>
<reference evidence="1 2" key="1">
    <citation type="submission" date="2012-06" db="EMBL/GenBank/DDBJ databases">
        <title>Finished chromosome of genome of Oscillatoria acuminata PCC 6304.</title>
        <authorList>
            <consortium name="US DOE Joint Genome Institute"/>
            <person name="Gugger M."/>
            <person name="Coursin T."/>
            <person name="Rippka R."/>
            <person name="Tandeau De Marsac N."/>
            <person name="Huntemann M."/>
            <person name="Wei C.-L."/>
            <person name="Han J."/>
            <person name="Detter J.C."/>
            <person name="Han C."/>
            <person name="Tapia R."/>
            <person name="Davenport K."/>
            <person name="Daligault H."/>
            <person name="Erkkila T."/>
            <person name="Gu W."/>
            <person name="Munk A.C.C."/>
            <person name="Teshima H."/>
            <person name="Xu Y."/>
            <person name="Chain P."/>
            <person name="Chen A."/>
            <person name="Krypides N."/>
            <person name="Mavromatis K."/>
            <person name="Markowitz V."/>
            <person name="Szeto E."/>
            <person name="Ivanova N."/>
            <person name="Mikhailova N."/>
            <person name="Ovchinnikova G."/>
            <person name="Pagani I."/>
            <person name="Pati A."/>
            <person name="Goodwin L."/>
            <person name="Peters L."/>
            <person name="Pitluck S."/>
            <person name="Woyke T."/>
            <person name="Kerfeld C."/>
        </authorList>
    </citation>
    <scope>NUCLEOTIDE SEQUENCE [LARGE SCALE GENOMIC DNA]</scope>
    <source>
        <strain evidence="1 2">PCC 6304</strain>
    </source>
</reference>
<evidence type="ECO:0008006" key="3">
    <source>
        <dbReference type="Google" id="ProtNLM"/>
    </source>
</evidence>
<dbReference type="Pfam" id="PF01663">
    <property type="entry name" value="Phosphodiest"/>
    <property type="match status" value="1"/>
</dbReference>
<name>K9TIK5_9CYAN</name>
<dbReference type="InterPro" id="IPR017850">
    <property type="entry name" value="Alkaline_phosphatase_core_sf"/>
</dbReference>
<gene>
    <name evidence="1" type="ORF">Oscil6304_2616</name>
</gene>
<keyword evidence="2" id="KW-1185">Reference proteome</keyword>
<organism evidence="1 2">
    <name type="scientific">Oscillatoria acuminata PCC 6304</name>
    <dbReference type="NCBI Taxonomy" id="56110"/>
    <lineage>
        <taxon>Bacteria</taxon>
        <taxon>Bacillati</taxon>
        <taxon>Cyanobacteriota</taxon>
        <taxon>Cyanophyceae</taxon>
        <taxon>Oscillatoriophycideae</taxon>
        <taxon>Oscillatoriales</taxon>
        <taxon>Oscillatoriaceae</taxon>
        <taxon>Oscillatoria</taxon>
    </lineage>
</organism>
<dbReference type="KEGG" id="oac:Oscil6304_2616"/>
<dbReference type="AlphaFoldDB" id="K9TIK5"/>
<dbReference type="HOGENOM" id="CLU_024306_0_0_3"/>